<sequence>MNMQASFDLKTEEIALRSELELIREIDRAA</sequence>
<dbReference type="AlphaFoldDB" id="A0A7W8XEV5"/>
<accession>A0A7W8XEV5</accession>
<evidence type="ECO:0000313" key="1">
    <source>
        <dbReference type="EMBL" id="MBB5561409.1"/>
    </source>
</evidence>
<dbReference type="Proteomes" id="UP000528824">
    <property type="component" value="Unassembled WGS sequence"/>
</dbReference>
<reference evidence="1 2" key="1">
    <citation type="submission" date="2020-08" db="EMBL/GenBank/DDBJ databases">
        <title>Genomic Encyclopedia of Type Strains, Phase IV (KMG-V): Genome sequencing to study the core and pangenomes of soil and plant-associated prokaryotes.</title>
        <authorList>
            <person name="Whitman W."/>
        </authorList>
    </citation>
    <scope>NUCLEOTIDE SEQUENCE [LARGE SCALE GENOMIC DNA]</scope>
    <source>
        <strain evidence="1 2">SEMIA 4034</strain>
    </source>
</reference>
<dbReference type="EMBL" id="JACHBC010000005">
    <property type="protein sequence ID" value="MBB5561409.1"/>
    <property type="molecule type" value="Genomic_DNA"/>
</dbReference>
<proteinExistence type="predicted"/>
<keyword evidence="2" id="KW-1185">Reference proteome</keyword>
<gene>
    <name evidence="1" type="ORF">GGI59_003084</name>
</gene>
<evidence type="ECO:0000313" key="2">
    <source>
        <dbReference type="Proteomes" id="UP000528824"/>
    </source>
</evidence>
<protein>
    <submittedName>
        <fullName evidence="1">Uncharacterized protein</fullName>
    </submittedName>
</protein>
<organism evidence="1 2">
    <name type="scientific">Rhizobium lentis</name>
    <dbReference type="NCBI Taxonomy" id="1138194"/>
    <lineage>
        <taxon>Bacteria</taxon>
        <taxon>Pseudomonadati</taxon>
        <taxon>Pseudomonadota</taxon>
        <taxon>Alphaproteobacteria</taxon>
        <taxon>Hyphomicrobiales</taxon>
        <taxon>Rhizobiaceae</taxon>
        <taxon>Rhizobium/Agrobacterium group</taxon>
        <taxon>Rhizobium</taxon>
    </lineage>
</organism>
<name>A0A7W8XEV5_9HYPH</name>
<comment type="caution">
    <text evidence="1">The sequence shown here is derived from an EMBL/GenBank/DDBJ whole genome shotgun (WGS) entry which is preliminary data.</text>
</comment>